<organism evidence="2 3">
    <name type="scientific">Rozella allomycis (strain CSF55)</name>
    <dbReference type="NCBI Taxonomy" id="988480"/>
    <lineage>
        <taxon>Eukaryota</taxon>
        <taxon>Fungi</taxon>
        <taxon>Fungi incertae sedis</taxon>
        <taxon>Cryptomycota</taxon>
        <taxon>Cryptomycota incertae sedis</taxon>
        <taxon>Rozella</taxon>
    </lineage>
</organism>
<dbReference type="InterPro" id="IPR002737">
    <property type="entry name" value="MEMO1_fam"/>
</dbReference>
<comment type="similarity">
    <text evidence="1">Belongs to the MEMO1 family.</text>
</comment>
<gene>
    <name evidence="2" type="ORF">O9G_000176</name>
</gene>
<sequence>MQENLKSSTSISRLSIPNLLNQEQENDRKVRKATHAGTWYEDNSARLNDKVLTFIDNVVAEIDQNRKLKALIVPHAGLKFSGQTAAYSYNHLLQKINEISKIFVLGPSHHSYLEKPAVSTVDVYETPLGNIEIDTKIAHELISSGAFSKLPKDVDEDEHSIEMQLPFIAHILNSVSCKVSLIPILIGQMNKVTLHSTVKTLLPYFADTDTVFIISSDFCHYGPRFSYTPFSNSKTPIYSEIEQLDNDAINMILDMDLKSFEMYLNQTGNTICGRHAIRVLLSILSEFKDEFSGTLLHYSQSNKAVSGTDSSVSYAAIAFTTK</sequence>
<dbReference type="OrthoDB" id="417112at2759"/>
<name>A0A075ANZ2_ROZAC</name>
<dbReference type="Proteomes" id="UP000030755">
    <property type="component" value="Unassembled WGS sequence"/>
</dbReference>
<dbReference type="CDD" id="cd07361">
    <property type="entry name" value="MEMO_like"/>
    <property type="match status" value="1"/>
</dbReference>
<dbReference type="HAMAP" id="MF_00055">
    <property type="entry name" value="MEMO1"/>
    <property type="match status" value="1"/>
</dbReference>
<reference evidence="2 3" key="1">
    <citation type="journal article" date="2013" name="Curr. Biol.">
        <title>Shared signatures of parasitism and phylogenomics unite Cryptomycota and microsporidia.</title>
        <authorList>
            <person name="James T.Y."/>
            <person name="Pelin A."/>
            <person name="Bonen L."/>
            <person name="Ahrendt S."/>
            <person name="Sain D."/>
            <person name="Corradi N."/>
            <person name="Stajich J.E."/>
        </authorList>
    </citation>
    <scope>NUCLEOTIDE SEQUENCE [LARGE SCALE GENOMIC DNA]</scope>
    <source>
        <strain evidence="2 3">CSF55</strain>
    </source>
</reference>
<dbReference type="HOGENOM" id="CLU_038085_0_1_1"/>
<protein>
    <submittedName>
        <fullName evidence="2">UPF0103/Mediator of ErbB2-driven cell motility domain-containing protein</fullName>
    </submittedName>
</protein>
<dbReference type="STRING" id="988480.A0A075ANZ2"/>
<evidence type="ECO:0000313" key="3">
    <source>
        <dbReference type="Proteomes" id="UP000030755"/>
    </source>
</evidence>
<keyword evidence="3" id="KW-1185">Reference proteome</keyword>
<dbReference type="AlphaFoldDB" id="A0A075ANZ2"/>
<dbReference type="PANTHER" id="PTHR11060">
    <property type="entry name" value="PROTEIN MEMO1"/>
    <property type="match status" value="1"/>
</dbReference>
<dbReference type="EMBL" id="KE561209">
    <property type="protein sequence ID" value="EPZ31697.1"/>
    <property type="molecule type" value="Genomic_DNA"/>
</dbReference>
<dbReference type="Pfam" id="PF01875">
    <property type="entry name" value="Memo"/>
    <property type="match status" value="1"/>
</dbReference>
<accession>A0A075ANZ2</accession>
<evidence type="ECO:0000256" key="1">
    <source>
        <dbReference type="ARBA" id="ARBA00006315"/>
    </source>
</evidence>
<dbReference type="OMA" id="MHLPYIH"/>
<evidence type="ECO:0000313" key="2">
    <source>
        <dbReference type="EMBL" id="EPZ31697.1"/>
    </source>
</evidence>
<dbReference type="Gene3D" id="3.40.830.10">
    <property type="entry name" value="LigB-like"/>
    <property type="match status" value="1"/>
</dbReference>
<dbReference type="PANTHER" id="PTHR11060:SF0">
    <property type="entry name" value="PROTEIN MEMO1"/>
    <property type="match status" value="1"/>
</dbReference>
<dbReference type="NCBIfam" id="TIGR04336">
    <property type="entry name" value="AmmeMemoSam_B"/>
    <property type="match status" value="1"/>
</dbReference>
<proteinExistence type="inferred from homology"/>